<protein>
    <submittedName>
        <fullName evidence="3">Uncharacterized protein</fullName>
    </submittedName>
</protein>
<keyword evidence="2" id="KW-1133">Transmembrane helix</keyword>
<feature type="compositionally biased region" description="Basic and acidic residues" evidence="1">
    <location>
        <begin position="65"/>
        <end position="87"/>
    </location>
</feature>
<name>A0A9W6BKJ3_9CHLO</name>
<gene>
    <name evidence="3" type="primary">PLESTBF000357</name>
    <name evidence="3" type="ORF">PLESTB_000710000</name>
</gene>
<sequence length="236" mass="23175">MGEAGAREAGDGGGGEGLGGGGVRGPGGGGNFPRFGFGGGGEGGGEGGGGGGGGGTARAATEKAAVAREETEMAGRVKGVKERGPRETAAEVREVTVMEAGARAEAAMGAVEMGDWERVAAESEVEETDGMEWAEKAAASGAVVAWLVSLLACVAVWGATMQSIHSATKAVKPYSLTLATAAAAAATVERLTHDASAAASNAITFSHGADYGEGWDRGGLVACSQRSLTPPLLPAV</sequence>
<evidence type="ECO:0000256" key="1">
    <source>
        <dbReference type="SAM" id="MobiDB-lite"/>
    </source>
</evidence>
<proteinExistence type="predicted"/>
<evidence type="ECO:0000256" key="2">
    <source>
        <dbReference type="SAM" id="Phobius"/>
    </source>
</evidence>
<keyword evidence="2" id="KW-0472">Membrane</keyword>
<dbReference type="EMBL" id="BRXU01000007">
    <property type="protein sequence ID" value="GLC53121.1"/>
    <property type="molecule type" value="Genomic_DNA"/>
</dbReference>
<evidence type="ECO:0000313" key="3">
    <source>
        <dbReference type="EMBL" id="GLC53121.1"/>
    </source>
</evidence>
<feature type="transmembrane region" description="Helical" evidence="2">
    <location>
        <begin position="137"/>
        <end position="159"/>
    </location>
</feature>
<accession>A0A9W6BKJ3</accession>
<feature type="compositionally biased region" description="Basic and acidic residues" evidence="1">
    <location>
        <begin position="1"/>
        <end position="10"/>
    </location>
</feature>
<feature type="region of interest" description="Disordered" evidence="1">
    <location>
        <begin position="1"/>
        <end position="87"/>
    </location>
</feature>
<feature type="compositionally biased region" description="Gly residues" evidence="1">
    <location>
        <begin position="11"/>
        <end position="56"/>
    </location>
</feature>
<comment type="caution">
    <text evidence="3">The sequence shown here is derived from an EMBL/GenBank/DDBJ whole genome shotgun (WGS) entry which is preliminary data.</text>
</comment>
<keyword evidence="4" id="KW-1185">Reference proteome</keyword>
<keyword evidence="2" id="KW-0812">Transmembrane</keyword>
<organism evidence="3 4">
    <name type="scientific">Pleodorina starrii</name>
    <dbReference type="NCBI Taxonomy" id="330485"/>
    <lineage>
        <taxon>Eukaryota</taxon>
        <taxon>Viridiplantae</taxon>
        <taxon>Chlorophyta</taxon>
        <taxon>core chlorophytes</taxon>
        <taxon>Chlorophyceae</taxon>
        <taxon>CS clade</taxon>
        <taxon>Chlamydomonadales</taxon>
        <taxon>Volvocaceae</taxon>
        <taxon>Pleodorina</taxon>
    </lineage>
</organism>
<dbReference type="AlphaFoldDB" id="A0A9W6BKJ3"/>
<reference evidence="3 4" key="1">
    <citation type="journal article" date="2023" name="Commun. Biol.">
        <title>Reorganization of the ancestral sex-determining regions during the evolution of trioecy in Pleodorina starrii.</title>
        <authorList>
            <person name="Takahashi K."/>
            <person name="Suzuki S."/>
            <person name="Kawai-Toyooka H."/>
            <person name="Yamamoto K."/>
            <person name="Hamaji T."/>
            <person name="Ootsuki R."/>
            <person name="Yamaguchi H."/>
            <person name="Kawachi M."/>
            <person name="Higashiyama T."/>
            <person name="Nozaki H."/>
        </authorList>
    </citation>
    <scope>NUCLEOTIDE SEQUENCE [LARGE SCALE GENOMIC DNA]</scope>
    <source>
        <strain evidence="3 4">NIES-4479</strain>
    </source>
</reference>
<dbReference type="Proteomes" id="UP001165080">
    <property type="component" value="Unassembled WGS sequence"/>
</dbReference>
<evidence type="ECO:0000313" key="4">
    <source>
        <dbReference type="Proteomes" id="UP001165080"/>
    </source>
</evidence>